<accession>A0A8J8XA99</accession>
<feature type="chain" id="PRO_5035277569" evidence="1">
    <location>
        <begin position="27"/>
        <end position="206"/>
    </location>
</feature>
<protein>
    <submittedName>
        <fullName evidence="2">Uncharacterized protein</fullName>
    </submittedName>
</protein>
<name>A0A8J8XA99_MAIZE</name>
<sequence>MSLSAASILHALLLTLLLGATASVTAGNGHVNPSMFTNGTETCSSADDTTERYICYLCTGRNPFLIRYCPIYWDECHLVLVCYDDQASDSIPAVPVPTSLGPAASANPSELHEDECYVMKLYWNGSYAIVTRLGCARIARCLLSPAAGATWLAATADRDALGTTTAAPATTAALQGRLTSRLADLQRCSTQVTTPSLHGAVVRTRG</sequence>
<dbReference type="EMBL" id="NCVQ01000001">
    <property type="protein sequence ID" value="PWZ57778.1"/>
    <property type="molecule type" value="Genomic_DNA"/>
</dbReference>
<evidence type="ECO:0000313" key="2">
    <source>
        <dbReference type="EMBL" id="PWZ57778.1"/>
    </source>
</evidence>
<reference evidence="2" key="1">
    <citation type="journal article" date="2018" name="Nat. Genet.">
        <title>Extensive intraspecific gene order and gene structural variations between Mo17 and other maize genomes.</title>
        <authorList>
            <person name="Sun S."/>
            <person name="Zhou Y."/>
            <person name="Chen J."/>
            <person name="Shi J."/>
            <person name="Zhao H."/>
            <person name="Zhao H."/>
            <person name="Song W."/>
            <person name="Zhang M."/>
            <person name="Cui Y."/>
            <person name="Dong X."/>
            <person name="Liu H."/>
            <person name="Ma X."/>
            <person name="Jiao Y."/>
            <person name="Wang B."/>
            <person name="Wei X."/>
            <person name="Stein J.C."/>
            <person name="Glaubitz J.C."/>
            <person name="Lu F."/>
            <person name="Yu G."/>
            <person name="Liang C."/>
            <person name="Fengler K."/>
            <person name="Li B."/>
            <person name="Rafalski A."/>
            <person name="Schnable P.S."/>
            <person name="Ware D.H."/>
            <person name="Buckler E.S."/>
            <person name="Lai J."/>
        </authorList>
    </citation>
    <scope>NUCLEOTIDE SEQUENCE [LARGE SCALE GENOMIC DNA]</scope>
    <source>
        <tissue evidence="2">Seedling</tissue>
    </source>
</reference>
<gene>
    <name evidence="2" type="ORF">Zm00014a_009219</name>
</gene>
<dbReference type="OrthoDB" id="684620at2759"/>
<dbReference type="AlphaFoldDB" id="A0A8J8XA99"/>
<dbReference type="OMA" id="CGSQAMT"/>
<dbReference type="KEGG" id="zma:100275769"/>
<dbReference type="HOGENOM" id="CLU_116924_0_0_1"/>
<organism evidence="2">
    <name type="scientific">Zea mays</name>
    <name type="common">Maize</name>
    <dbReference type="NCBI Taxonomy" id="4577"/>
    <lineage>
        <taxon>Eukaryota</taxon>
        <taxon>Viridiplantae</taxon>
        <taxon>Streptophyta</taxon>
        <taxon>Embryophyta</taxon>
        <taxon>Tracheophyta</taxon>
        <taxon>Spermatophyta</taxon>
        <taxon>Magnoliopsida</taxon>
        <taxon>Liliopsida</taxon>
        <taxon>Poales</taxon>
        <taxon>Poaceae</taxon>
        <taxon>PACMAD clade</taxon>
        <taxon>Panicoideae</taxon>
        <taxon>Andropogonodae</taxon>
        <taxon>Andropogoneae</taxon>
        <taxon>Tripsacinae</taxon>
        <taxon>Zea</taxon>
    </lineage>
</organism>
<proteinExistence type="predicted"/>
<dbReference type="Proteomes" id="UP000251960">
    <property type="component" value="Chromosome 1"/>
</dbReference>
<feature type="signal peptide" evidence="1">
    <location>
        <begin position="1"/>
        <end position="26"/>
    </location>
</feature>
<comment type="caution">
    <text evidence="2">The sequence shown here is derived from an EMBL/GenBank/DDBJ whole genome shotgun (WGS) entry which is preliminary data.</text>
</comment>
<evidence type="ECO:0000256" key="1">
    <source>
        <dbReference type="SAM" id="SignalP"/>
    </source>
</evidence>
<keyword evidence="1" id="KW-0732">Signal</keyword>